<keyword evidence="3" id="KW-1185">Reference proteome</keyword>
<comment type="caution">
    <text evidence="2">The sequence shown here is derived from an EMBL/GenBank/DDBJ whole genome shotgun (WGS) entry which is preliminary data.</text>
</comment>
<evidence type="ECO:0000313" key="2">
    <source>
        <dbReference type="EMBL" id="MBL7257301.1"/>
    </source>
</evidence>
<keyword evidence="1" id="KW-0812">Transmembrane</keyword>
<proteinExistence type="predicted"/>
<organism evidence="2 3">
    <name type="scientific">Paractinoplanes lichenicola</name>
    <dbReference type="NCBI Taxonomy" id="2802976"/>
    <lineage>
        <taxon>Bacteria</taxon>
        <taxon>Bacillati</taxon>
        <taxon>Actinomycetota</taxon>
        <taxon>Actinomycetes</taxon>
        <taxon>Micromonosporales</taxon>
        <taxon>Micromonosporaceae</taxon>
        <taxon>Paractinoplanes</taxon>
    </lineage>
</organism>
<protein>
    <submittedName>
        <fullName evidence="2">Uncharacterized protein</fullName>
    </submittedName>
</protein>
<name>A0ABS1VS13_9ACTN</name>
<accession>A0ABS1VS13</accession>
<gene>
    <name evidence="2" type="ORF">JKJ07_23675</name>
</gene>
<dbReference type="Proteomes" id="UP000598996">
    <property type="component" value="Unassembled WGS sequence"/>
</dbReference>
<dbReference type="EMBL" id="JAENHO010000006">
    <property type="protein sequence ID" value="MBL7257301.1"/>
    <property type="molecule type" value="Genomic_DNA"/>
</dbReference>
<sequence>MGSVRVLRAASVVGLVVGAAGIGLLWAGGVEFPVAVPPGMVILLVGAAFVAVAPWRWAPIVAVALGAFIVAGFLISPTGIGNLTGDAGGTVLAGQAIQLAGVVAAMAFGLLALRRRKAS</sequence>
<dbReference type="RefSeq" id="WP_202993875.1">
    <property type="nucleotide sequence ID" value="NZ_JAENHO010000006.1"/>
</dbReference>
<keyword evidence="1" id="KW-1133">Transmembrane helix</keyword>
<evidence type="ECO:0000313" key="3">
    <source>
        <dbReference type="Proteomes" id="UP000598996"/>
    </source>
</evidence>
<evidence type="ECO:0000256" key="1">
    <source>
        <dbReference type="SAM" id="Phobius"/>
    </source>
</evidence>
<reference evidence="2 3" key="1">
    <citation type="submission" date="2021-01" db="EMBL/GenBank/DDBJ databases">
        <title>Actinoplanes sp. nov. LDG1-01 isolated from lichen.</title>
        <authorList>
            <person name="Saeng-In P."/>
            <person name="Phongsopitanun W."/>
            <person name="Kanchanasin P."/>
            <person name="Yuki M."/>
            <person name="Kudo T."/>
            <person name="Ohkuma M."/>
            <person name="Tanasupawat S."/>
        </authorList>
    </citation>
    <scope>NUCLEOTIDE SEQUENCE [LARGE SCALE GENOMIC DNA]</scope>
    <source>
        <strain evidence="2 3">LDG1-01</strain>
    </source>
</reference>
<feature type="transmembrane region" description="Helical" evidence="1">
    <location>
        <begin position="34"/>
        <end position="53"/>
    </location>
</feature>
<keyword evidence="1" id="KW-0472">Membrane</keyword>
<feature type="transmembrane region" description="Helical" evidence="1">
    <location>
        <begin position="92"/>
        <end position="113"/>
    </location>
</feature>
<feature type="transmembrane region" description="Helical" evidence="1">
    <location>
        <begin position="7"/>
        <end position="28"/>
    </location>
</feature>
<feature type="transmembrane region" description="Helical" evidence="1">
    <location>
        <begin position="60"/>
        <end position="80"/>
    </location>
</feature>